<protein>
    <submittedName>
        <fullName evidence="2">Flagellar protein FlaG</fullName>
    </submittedName>
</protein>
<comment type="caution">
    <text evidence="2">The sequence shown here is derived from an EMBL/GenBank/DDBJ whole genome shotgun (WGS) entry which is preliminary data.</text>
</comment>
<dbReference type="Gene3D" id="3.30.160.170">
    <property type="entry name" value="FlaG-like"/>
    <property type="match status" value="1"/>
</dbReference>
<accession>A0ABW3LN94</accession>
<dbReference type="PANTHER" id="PTHR37166:SF1">
    <property type="entry name" value="PROTEIN FLAG"/>
    <property type="match status" value="1"/>
</dbReference>
<evidence type="ECO:0000313" key="3">
    <source>
        <dbReference type="Proteomes" id="UP001597040"/>
    </source>
</evidence>
<dbReference type="RefSeq" id="WP_390362265.1">
    <property type="nucleotide sequence ID" value="NZ_JBHTKJ010000026.1"/>
</dbReference>
<evidence type="ECO:0000313" key="2">
    <source>
        <dbReference type="EMBL" id="MFD1038879.1"/>
    </source>
</evidence>
<keyword evidence="2" id="KW-0969">Cilium</keyword>
<gene>
    <name evidence="2" type="primary">flaG</name>
    <name evidence="2" type="ORF">ACFQ3N_10830</name>
</gene>
<feature type="compositionally biased region" description="Basic and acidic residues" evidence="1">
    <location>
        <begin position="30"/>
        <end position="43"/>
    </location>
</feature>
<feature type="region of interest" description="Disordered" evidence="1">
    <location>
        <begin position="1"/>
        <end position="43"/>
    </location>
</feature>
<name>A0ABW3LN94_9BACI</name>
<reference evidence="3" key="1">
    <citation type="journal article" date="2019" name="Int. J. Syst. Evol. Microbiol.">
        <title>The Global Catalogue of Microorganisms (GCM) 10K type strain sequencing project: providing services to taxonomists for standard genome sequencing and annotation.</title>
        <authorList>
            <consortium name="The Broad Institute Genomics Platform"/>
            <consortium name="The Broad Institute Genome Sequencing Center for Infectious Disease"/>
            <person name="Wu L."/>
            <person name="Ma J."/>
        </authorList>
    </citation>
    <scope>NUCLEOTIDE SEQUENCE [LARGE SCALE GENOMIC DNA]</scope>
    <source>
        <strain evidence="3">CCUG 56754</strain>
    </source>
</reference>
<dbReference type="InterPro" id="IPR035924">
    <property type="entry name" value="FlaG-like_sf"/>
</dbReference>
<dbReference type="EMBL" id="JBHTKJ010000026">
    <property type="protein sequence ID" value="MFD1038879.1"/>
    <property type="molecule type" value="Genomic_DNA"/>
</dbReference>
<sequence>MRFEQIGSRSQPLQHRENIKSKAPTESNSIEEHEQKPKDEKRITTEEVETVVSKLNEFMEPERTNLKFELHDKLDKYYVKVVNTSTDEVVKEIPPEKMLDMYAAMAEFMGFLVDEKV</sequence>
<proteinExistence type="predicted"/>
<evidence type="ECO:0000256" key="1">
    <source>
        <dbReference type="SAM" id="MobiDB-lite"/>
    </source>
</evidence>
<organism evidence="2 3">
    <name type="scientific">Virgibacillus byunsanensis</name>
    <dbReference type="NCBI Taxonomy" id="570945"/>
    <lineage>
        <taxon>Bacteria</taxon>
        <taxon>Bacillati</taxon>
        <taxon>Bacillota</taxon>
        <taxon>Bacilli</taxon>
        <taxon>Bacillales</taxon>
        <taxon>Bacillaceae</taxon>
        <taxon>Virgibacillus</taxon>
    </lineage>
</organism>
<keyword evidence="2" id="KW-0966">Cell projection</keyword>
<dbReference type="InterPro" id="IPR005186">
    <property type="entry name" value="FlaG"/>
</dbReference>
<keyword evidence="2" id="KW-0282">Flagellum</keyword>
<dbReference type="Proteomes" id="UP001597040">
    <property type="component" value="Unassembled WGS sequence"/>
</dbReference>
<dbReference type="NCBIfam" id="NF005834">
    <property type="entry name" value="PRK07738.1"/>
    <property type="match status" value="1"/>
</dbReference>
<dbReference type="Pfam" id="PF03646">
    <property type="entry name" value="FlaG"/>
    <property type="match status" value="1"/>
</dbReference>
<dbReference type="SUPFAM" id="SSF160214">
    <property type="entry name" value="FlaG-like"/>
    <property type="match status" value="1"/>
</dbReference>
<keyword evidence="3" id="KW-1185">Reference proteome</keyword>
<dbReference type="PANTHER" id="PTHR37166">
    <property type="entry name" value="PROTEIN FLAG"/>
    <property type="match status" value="1"/>
</dbReference>